<keyword evidence="1" id="KW-0812">Transmembrane</keyword>
<gene>
    <name evidence="2" type="ORF">SAMN04489730_5670</name>
</gene>
<feature type="transmembrane region" description="Helical" evidence="1">
    <location>
        <begin position="26"/>
        <end position="45"/>
    </location>
</feature>
<evidence type="ECO:0000313" key="2">
    <source>
        <dbReference type="EMBL" id="SFW83581.1"/>
    </source>
</evidence>
<organism evidence="2 3">
    <name type="scientific">Amycolatopsis australiensis</name>
    <dbReference type="NCBI Taxonomy" id="546364"/>
    <lineage>
        <taxon>Bacteria</taxon>
        <taxon>Bacillati</taxon>
        <taxon>Actinomycetota</taxon>
        <taxon>Actinomycetes</taxon>
        <taxon>Pseudonocardiales</taxon>
        <taxon>Pseudonocardiaceae</taxon>
        <taxon>Amycolatopsis</taxon>
    </lineage>
</organism>
<feature type="transmembrane region" description="Helical" evidence="1">
    <location>
        <begin position="95"/>
        <end position="113"/>
    </location>
</feature>
<dbReference type="RefSeq" id="WP_072479118.1">
    <property type="nucleotide sequence ID" value="NZ_FPJG01000006.1"/>
</dbReference>
<sequence length="271" mass="28688">MSDIPAADLLDEMTRLRARTRADRHAYVPPLFLFGVLVLLAPLWAGGAPPRFGVAGVWFGTPLQLYWLVAVVGGFLATAAWYVHRGRRRGVRTPIRGYLAVGVLGVLAISFGVPVVESFAYRSARSPYTQASFTIPVLAGAVFALGSFLALRAKLGRAATAGATVSGFVGLAMLDLRFAPAPYAPLVTVALGLIGLAWLERSRVLGVVSGLFAAAALVANLKLMGGLFFHLGVFTRFEGEAATALENTLLPGLILLAGGGFAAWHEWRARA</sequence>
<feature type="transmembrane region" description="Helical" evidence="1">
    <location>
        <begin position="133"/>
        <end position="151"/>
    </location>
</feature>
<keyword evidence="3" id="KW-1185">Reference proteome</keyword>
<evidence type="ECO:0000256" key="1">
    <source>
        <dbReference type="SAM" id="Phobius"/>
    </source>
</evidence>
<accession>A0A1K1SI51</accession>
<feature type="transmembrane region" description="Helical" evidence="1">
    <location>
        <begin position="158"/>
        <end position="176"/>
    </location>
</feature>
<feature type="transmembrane region" description="Helical" evidence="1">
    <location>
        <begin position="211"/>
        <end position="229"/>
    </location>
</feature>
<feature type="transmembrane region" description="Helical" evidence="1">
    <location>
        <begin position="249"/>
        <end position="267"/>
    </location>
</feature>
<name>A0A1K1SI51_9PSEU</name>
<dbReference type="AlphaFoldDB" id="A0A1K1SI51"/>
<dbReference type="Proteomes" id="UP000182740">
    <property type="component" value="Unassembled WGS sequence"/>
</dbReference>
<protein>
    <submittedName>
        <fullName evidence="2">Uncharacterized protein</fullName>
    </submittedName>
</protein>
<keyword evidence="1" id="KW-0472">Membrane</keyword>
<feature type="transmembrane region" description="Helical" evidence="1">
    <location>
        <begin position="65"/>
        <end position="83"/>
    </location>
</feature>
<evidence type="ECO:0000313" key="3">
    <source>
        <dbReference type="Proteomes" id="UP000182740"/>
    </source>
</evidence>
<keyword evidence="1" id="KW-1133">Transmembrane helix</keyword>
<dbReference type="EMBL" id="FPJG01000006">
    <property type="protein sequence ID" value="SFW83581.1"/>
    <property type="molecule type" value="Genomic_DNA"/>
</dbReference>
<feature type="transmembrane region" description="Helical" evidence="1">
    <location>
        <begin position="182"/>
        <end position="199"/>
    </location>
</feature>
<dbReference type="STRING" id="546364.SAMN04489730_5670"/>
<reference evidence="3" key="1">
    <citation type="submission" date="2016-11" db="EMBL/GenBank/DDBJ databases">
        <authorList>
            <person name="Varghese N."/>
            <person name="Submissions S."/>
        </authorList>
    </citation>
    <scope>NUCLEOTIDE SEQUENCE [LARGE SCALE GENOMIC DNA]</scope>
    <source>
        <strain evidence="3">DSM 44671</strain>
    </source>
</reference>
<proteinExistence type="predicted"/>